<dbReference type="Pfam" id="PF12937">
    <property type="entry name" value="F-box-like"/>
    <property type="match status" value="1"/>
</dbReference>
<dbReference type="HOGENOM" id="CLU_019366_1_0_1"/>
<gene>
    <name evidence="2" type="ORF">PV08_02832</name>
</gene>
<dbReference type="AlphaFoldDB" id="A0A0D2C4P6"/>
<dbReference type="InterPro" id="IPR001810">
    <property type="entry name" value="F-box_dom"/>
</dbReference>
<dbReference type="CDD" id="cd09917">
    <property type="entry name" value="F-box_SF"/>
    <property type="match status" value="1"/>
</dbReference>
<keyword evidence="3" id="KW-1185">Reference proteome</keyword>
<sequence>MNILELPQELLGHILSFLHPQDIIHFCQSNKRAQTFASPRNQVLWRSAFLHIFDDPKDAWSLMPNAASLLKDCQWDWHVELVRRLLALRAIRSKWCVADEAWRAKEHINALLSILDTAKFGPDERDNATGRLPREDDRYLSLNLQVLSNVDSFRDGLENLIHDTDRVLYMRHTGGSSDDNPWTSPRRPVTRSMSWWAENEVNRPECASRLHVLFGLTVRERIEHRARGAARRKVYDWSLTGADNDYGPFKRDGSGSVDWSLLEGVHSVIARNFSMCVDGHISMPQGFPFSIPHRTLVRSDAPRDWARVSGSWLGTYSFLDYSDLFAYNMWETRIGPRPTLDDEPEACGDLMRLDLELDDSLADDPRLHNSLAISHDVPPLYFRGTSRAHAGMYRPTIAVRGCASLVPGNREVRWRFIISYSGQDQWQLEGVQPGGIRSGGVFGLWTQCDHEINGPVGPFCYFPAELCKSTSIVLASDSNA</sequence>
<dbReference type="RefSeq" id="XP_016238760.1">
    <property type="nucleotide sequence ID" value="XM_016377190.1"/>
</dbReference>
<dbReference type="VEuPathDB" id="FungiDB:PV08_02832"/>
<evidence type="ECO:0000313" key="2">
    <source>
        <dbReference type="EMBL" id="KIW18544.1"/>
    </source>
</evidence>
<dbReference type="OrthoDB" id="3226064at2759"/>
<dbReference type="PROSITE" id="PS50181">
    <property type="entry name" value="FBOX"/>
    <property type="match status" value="1"/>
</dbReference>
<dbReference type="Proteomes" id="UP000053328">
    <property type="component" value="Unassembled WGS sequence"/>
</dbReference>
<dbReference type="InterPro" id="IPR036047">
    <property type="entry name" value="F-box-like_dom_sf"/>
</dbReference>
<name>A0A0D2C4P6_9EURO</name>
<accession>A0A0D2C4P6</accession>
<dbReference type="SUPFAM" id="SSF81383">
    <property type="entry name" value="F-box domain"/>
    <property type="match status" value="1"/>
</dbReference>
<dbReference type="Gene3D" id="1.20.1280.50">
    <property type="match status" value="1"/>
</dbReference>
<feature type="domain" description="F-box" evidence="1">
    <location>
        <begin position="1"/>
        <end position="48"/>
    </location>
</feature>
<dbReference type="EMBL" id="KN847493">
    <property type="protein sequence ID" value="KIW18544.1"/>
    <property type="molecule type" value="Genomic_DNA"/>
</dbReference>
<proteinExistence type="predicted"/>
<protein>
    <recommendedName>
        <fullName evidence="1">F-box domain-containing protein</fullName>
    </recommendedName>
</protein>
<evidence type="ECO:0000313" key="3">
    <source>
        <dbReference type="Proteomes" id="UP000053328"/>
    </source>
</evidence>
<evidence type="ECO:0000259" key="1">
    <source>
        <dbReference type="PROSITE" id="PS50181"/>
    </source>
</evidence>
<dbReference type="GeneID" id="27329915"/>
<reference evidence="2 3" key="1">
    <citation type="submission" date="2015-01" db="EMBL/GenBank/DDBJ databases">
        <title>The Genome Sequence of Exophiala spinifera CBS89968.</title>
        <authorList>
            <consortium name="The Broad Institute Genomics Platform"/>
            <person name="Cuomo C."/>
            <person name="de Hoog S."/>
            <person name="Gorbushina A."/>
            <person name="Stielow B."/>
            <person name="Teixiera M."/>
            <person name="Abouelleil A."/>
            <person name="Chapman S.B."/>
            <person name="Priest M."/>
            <person name="Young S.K."/>
            <person name="Wortman J."/>
            <person name="Nusbaum C."/>
            <person name="Birren B."/>
        </authorList>
    </citation>
    <scope>NUCLEOTIDE SEQUENCE [LARGE SCALE GENOMIC DNA]</scope>
    <source>
        <strain evidence="2 3">CBS 89968</strain>
    </source>
</reference>
<organism evidence="2 3">
    <name type="scientific">Exophiala spinifera</name>
    <dbReference type="NCBI Taxonomy" id="91928"/>
    <lineage>
        <taxon>Eukaryota</taxon>
        <taxon>Fungi</taxon>
        <taxon>Dikarya</taxon>
        <taxon>Ascomycota</taxon>
        <taxon>Pezizomycotina</taxon>
        <taxon>Eurotiomycetes</taxon>
        <taxon>Chaetothyriomycetidae</taxon>
        <taxon>Chaetothyriales</taxon>
        <taxon>Herpotrichiellaceae</taxon>
        <taxon>Exophiala</taxon>
    </lineage>
</organism>